<organism evidence="1">
    <name type="scientific">Oryza barthii</name>
    <dbReference type="NCBI Taxonomy" id="65489"/>
    <lineage>
        <taxon>Eukaryota</taxon>
        <taxon>Viridiplantae</taxon>
        <taxon>Streptophyta</taxon>
        <taxon>Embryophyta</taxon>
        <taxon>Tracheophyta</taxon>
        <taxon>Spermatophyta</taxon>
        <taxon>Magnoliopsida</taxon>
        <taxon>Liliopsida</taxon>
        <taxon>Poales</taxon>
        <taxon>Poaceae</taxon>
        <taxon>BOP clade</taxon>
        <taxon>Oryzoideae</taxon>
        <taxon>Oryzeae</taxon>
        <taxon>Oryzinae</taxon>
        <taxon>Oryza</taxon>
    </lineage>
</organism>
<dbReference type="EnsemblPlants" id="OBART03G32860.1">
    <property type="protein sequence ID" value="OBART03G32860.1"/>
    <property type="gene ID" value="OBART03G32860"/>
</dbReference>
<evidence type="ECO:0000313" key="1">
    <source>
        <dbReference type="EnsemblPlants" id="OBART03G32860.1"/>
    </source>
</evidence>
<name>A0A0D3FNL3_9ORYZ</name>
<dbReference type="Gene3D" id="3.40.30.10">
    <property type="entry name" value="Glutaredoxin"/>
    <property type="match status" value="2"/>
</dbReference>
<dbReference type="InterPro" id="IPR032801">
    <property type="entry name" value="PXL2A/B/C"/>
</dbReference>
<evidence type="ECO:0008006" key="3">
    <source>
        <dbReference type="Google" id="ProtNLM"/>
    </source>
</evidence>
<dbReference type="HOGENOM" id="CLU_046774_0_0_1"/>
<dbReference type="SUPFAM" id="SSF52833">
    <property type="entry name" value="Thioredoxin-like"/>
    <property type="match status" value="2"/>
</dbReference>
<dbReference type="AlphaFoldDB" id="A0A0D3FNL3"/>
<sequence>MEMVASLSRAALAGAPAATRATASRVNRAVVPAASRPRGGRLCCRRSLTAVSAAAGASPPVSPSPSPDGGSPGVWDALGGVSVLAAGTGEAVQLRDLWDPTEGVAVVALLRHFGCFCCWELASVLKESMAKFDAAGAKLIAIGVGTPDKARILADGLPFPVDSLYADPERKAYDVLGLYHGLGRTLISPAKMYSGLNSIKKVTKNYTLKGTPADLTEGKSCCTHGKTKARVIMLLWMMSSTLAAIKLLEGFATSHAAMAAAAAGSPSVPSSSPEAGSGIGDALGGVAIYSAATGEPVLFRDLWDQNEGMAVVALLRHFGCPCCWELASVLRDTKERFDSAGVKLIAVGVGTPDKARILAERLPFPLDYLYADPERKAYDLLGLYFGIGRTFFNPASASVFSRFDSLKEAVKNYTIEATPDDRASVLQQGGMFVFRGKELIYARKDEGTGDHAPLDDVLNICCKAPAA</sequence>
<dbReference type="STRING" id="65489.A0A0D3FNL3"/>
<accession>A0A0D3FNL3</accession>
<dbReference type="FunFam" id="3.40.30.10:FF:000166">
    <property type="entry name" value="Thioredoxin-like protein AAED1, chloroplastic"/>
    <property type="match status" value="2"/>
</dbReference>
<keyword evidence="2" id="KW-1185">Reference proteome</keyword>
<evidence type="ECO:0000313" key="2">
    <source>
        <dbReference type="Proteomes" id="UP000026960"/>
    </source>
</evidence>
<reference evidence="1" key="2">
    <citation type="submission" date="2015-03" db="UniProtKB">
        <authorList>
            <consortium name="EnsemblPlants"/>
        </authorList>
    </citation>
    <scope>IDENTIFICATION</scope>
</reference>
<dbReference type="Pfam" id="PF13911">
    <property type="entry name" value="AhpC-TSA_2"/>
    <property type="match status" value="2"/>
</dbReference>
<dbReference type="CDD" id="cd02970">
    <property type="entry name" value="PRX_like2"/>
    <property type="match status" value="2"/>
</dbReference>
<reference evidence="1" key="1">
    <citation type="journal article" date="2009" name="Rice">
        <title>De Novo Next Generation Sequencing of Plant Genomes.</title>
        <authorList>
            <person name="Rounsley S."/>
            <person name="Marri P.R."/>
            <person name="Yu Y."/>
            <person name="He R."/>
            <person name="Sisneros N."/>
            <person name="Goicoechea J.L."/>
            <person name="Lee S.J."/>
            <person name="Angelova A."/>
            <person name="Kudrna D."/>
            <person name="Luo M."/>
            <person name="Affourtit J."/>
            <person name="Desany B."/>
            <person name="Knight J."/>
            <person name="Niazi F."/>
            <person name="Egholm M."/>
            <person name="Wing R.A."/>
        </authorList>
    </citation>
    <scope>NUCLEOTIDE SEQUENCE [LARGE SCALE GENOMIC DNA]</scope>
    <source>
        <strain evidence="1">cv. IRGC 105608</strain>
    </source>
</reference>
<dbReference type="PANTHER" id="PTHR28630">
    <property type="match status" value="1"/>
</dbReference>
<dbReference type="InterPro" id="IPR036249">
    <property type="entry name" value="Thioredoxin-like_sf"/>
</dbReference>
<dbReference type="PANTHER" id="PTHR28630:SF23">
    <property type="entry name" value="THIOREDOXIN SUPERFAMILY PROTEIN"/>
    <property type="match status" value="1"/>
</dbReference>
<dbReference type="GO" id="GO:0009507">
    <property type="term" value="C:chloroplast"/>
    <property type="evidence" value="ECO:0007669"/>
    <property type="project" value="TreeGrafter"/>
</dbReference>
<dbReference type="Gramene" id="OBART03G32860.1">
    <property type="protein sequence ID" value="OBART03G32860.1"/>
    <property type="gene ID" value="OBART03G32860"/>
</dbReference>
<dbReference type="eggNOG" id="KOG4498">
    <property type="taxonomic scope" value="Eukaryota"/>
</dbReference>
<protein>
    <recommendedName>
        <fullName evidence="3">Thioredoxin domain-containing protein</fullName>
    </recommendedName>
</protein>
<dbReference type="PaxDb" id="65489-OBART03G32860.1"/>
<dbReference type="Proteomes" id="UP000026960">
    <property type="component" value="Chromosome 3"/>
</dbReference>
<proteinExistence type="predicted"/>